<sequence length="200" mass="22675">MPVHQQVDNQADPSLILPTYRDLPTHLSTVYAFVADLGFGDASFQPPAVTHSRETSSAVGARGPYCRVNLNVPLLRLYFEEGDLRKEFHLSRSTMEELIHLLGNNDHGWRKAFEVLVFVYCLACGTSYRVVSEAFDIPRTTCHDMVHRVSKDIQGVFRRVICIPNRNELEVPCPDCPTWVVFSRIFQLETVPFCPVSGHL</sequence>
<evidence type="ECO:0000313" key="1">
    <source>
        <dbReference type="EMBL" id="GLD52943.1"/>
    </source>
</evidence>
<dbReference type="Proteomes" id="UP001279410">
    <property type="component" value="Unassembled WGS sequence"/>
</dbReference>
<organism evidence="1 2">
    <name type="scientific">Lates japonicus</name>
    <name type="common">Japanese lates</name>
    <dbReference type="NCBI Taxonomy" id="270547"/>
    <lineage>
        <taxon>Eukaryota</taxon>
        <taxon>Metazoa</taxon>
        <taxon>Chordata</taxon>
        <taxon>Craniata</taxon>
        <taxon>Vertebrata</taxon>
        <taxon>Euteleostomi</taxon>
        <taxon>Actinopterygii</taxon>
        <taxon>Neopterygii</taxon>
        <taxon>Teleostei</taxon>
        <taxon>Neoteleostei</taxon>
        <taxon>Acanthomorphata</taxon>
        <taxon>Carangaria</taxon>
        <taxon>Carangaria incertae sedis</taxon>
        <taxon>Centropomidae</taxon>
        <taxon>Lates</taxon>
    </lineage>
</organism>
<evidence type="ECO:0000313" key="2">
    <source>
        <dbReference type="Proteomes" id="UP001279410"/>
    </source>
</evidence>
<gene>
    <name evidence="1" type="ORF">AKAME5_000576900</name>
</gene>
<reference evidence="1" key="1">
    <citation type="submission" date="2022-08" db="EMBL/GenBank/DDBJ databases">
        <title>Genome sequencing of akame (Lates japonicus).</title>
        <authorList>
            <person name="Hashiguchi Y."/>
            <person name="Takahashi H."/>
        </authorList>
    </citation>
    <scope>NUCLEOTIDE SEQUENCE</scope>
    <source>
        <strain evidence="1">Kochi</strain>
    </source>
</reference>
<keyword evidence="2" id="KW-1185">Reference proteome</keyword>
<comment type="caution">
    <text evidence="1">The sequence shown here is derived from an EMBL/GenBank/DDBJ whole genome shotgun (WGS) entry which is preliminary data.</text>
</comment>
<dbReference type="EMBL" id="BRZM01000015">
    <property type="protein sequence ID" value="GLD52943.1"/>
    <property type="molecule type" value="Genomic_DNA"/>
</dbReference>
<protein>
    <submittedName>
        <fullName evidence="1">Nuclease HARBI1</fullName>
    </submittedName>
</protein>
<dbReference type="AlphaFoldDB" id="A0AAD3MF71"/>
<accession>A0AAD3MF71</accession>
<name>A0AAD3MF71_LATJO</name>
<proteinExistence type="predicted"/>